<comment type="catalytic activity">
    <reaction evidence="7">
        <text>L-threonyl-[protein] + ATP = O-phospho-L-threonyl-[protein] + ADP + H(+)</text>
        <dbReference type="Rhea" id="RHEA:46608"/>
        <dbReference type="Rhea" id="RHEA-COMP:11060"/>
        <dbReference type="Rhea" id="RHEA-COMP:11605"/>
        <dbReference type="ChEBI" id="CHEBI:15378"/>
        <dbReference type="ChEBI" id="CHEBI:30013"/>
        <dbReference type="ChEBI" id="CHEBI:30616"/>
        <dbReference type="ChEBI" id="CHEBI:61977"/>
        <dbReference type="ChEBI" id="CHEBI:456216"/>
        <dbReference type="EC" id="2.7.11.1"/>
    </reaction>
</comment>
<evidence type="ECO:0000256" key="6">
    <source>
        <dbReference type="ARBA" id="ARBA00022840"/>
    </source>
</evidence>
<evidence type="ECO:0000256" key="5">
    <source>
        <dbReference type="ARBA" id="ARBA00022777"/>
    </source>
</evidence>
<feature type="domain" description="Protein kinase" evidence="9">
    <location>
        <begin position="1"/>
        <end position="282"/>
    </location>
</feature>
<accession>A0A8A1LEU2</accession>
<dbReference type="VEuPathDB" id="FungiDB:I7I53_07987"/>
<dbReference type="PANTHER" id="PTHR24356">
    <property type="entry name" value="SERINE/THREONINE-PROTEIN KINASE"/>
    <property type="match status" value="1"/>
</dbReference>
<dbReference type="InterPro" id="IPR000719">
    <property type="entry name" value="Prot_kinase_dom"/>
</dbReference>
<keyword evidence="4" id="KW-0547">Nucleotide-binding</keyword>
<dbReference type="PROSITE" id="PS50011">
    <property type="entry name" value="PROTEIN_KINASE_DOM"/>
    <property type="match status" value="1"/>
</dbReference>
<keyword evidence="5" id="KW-0418">Kinase</keyword>
<sequence>MWRERNATQPQRELLMVGMSAKTYRIGKTVRKECHVLLDEPEITQQNLTACKTEADVYIILCSHQLIAKCLNIGPEKQYLDLEYYPNGNLKTYVARNRASVTNMDLRRWACQMVESVAYIHSKGVRHSDIRLDQWLVDANLNARLSDFNASGFDYQPGLGLKQTQAQGLESPSHYLPRDPEADSTVESDLFALGSALYELVTGCRPYEDQSDESIELLFREQKFPNTEGLFLGDTIRSCWQQRFVSAQDILDMGEKDLRRKSMRGSDVVISVLKNIISLLRC</sequence>
<dbReference type="AlphaFoldDB" id="A0A8A1LEU2"/>
<evidence type="ECO:0000259" key="9">
    <source>
        <dbReference type="PROSITE" id="PS50011"/>
    </source>
</evidence>
<keyword evidence="6" id="KW-0067">ATP-binding</keyword>
<evidence type="ECO:0000256" key="3">
    <source>
        <dbReference type="ARBA" id="ARBA00022679"/>
    </source>
</evidence>
<keyword evidence="3" id="KW-0808">Transferase</keyword>
<gene>
    <name evidence="10" type="ORF">I7I53_07987</name>
</gene>
<evidence type="ECO:0000256" key="8">
    <source>
        <dbReference type="ARBA" id="ARBA00048679"/>
    </source>
</evidence>
<evidence type="ECO:0000313" key="10">
    <source>
        <dbReference type="EMBL" id="QSS52371.1"/>
    </source>
</evidence>
<dbReference type="PANTHER" id="PTHR24356:SF1">
    <property type="entry name" value="SERINE_THREONINE-PROTEIN KINASE GREATWALL"/>
    <property type="match status" value="1"/>
</dbReference>
<evidence type="ECO:0000256" key="1">
    <source>
        <dbReference type="ARBA" id="ARBA00012513"/>
    </source>
</evidence>
<dbReference type="GO" id="GO:0005524">
    <property type="term" value="F:ATP binding"/>
    <property type="evidence" value="ECO:0007669"/>
    <property type="project" value="UniProtKB-KW"/>
</dbReference>
<dbReference type="EC" id="2.7.11.1" evidence="1"/>
<dbReference type="SUPFAM" id="SSF56112">
    <property type="entry name" value="Protein kinase-like (PK-like)"/>
    <property type="match status" value="1"/>
</dbReference>
<dbReference type="Pfam" id="PF00069">
    <property type="entry name" value="Pkinase"/>
    <property type="match status" value="1"/>
</dbReference>
<reference evidence="10" key="1">
    <citation type="submission" date="2021-01" db="EMBL/GenBank/DDBJ databases">
        <title>Chromosome-level genome assembly of a human fungal pathogen reveals clustering of transcriptionally co-regulated genes.</title>
        <authorList>
            <person name="Voorhies M."/>
            <person name="Cohen S."/>
            <person name="Shea T.P."/>
            <person name="Petrus S."/>
            <person name="Munoz J.F."/>
            <person name="Poplawski S."/>
            <person name="Goldman W.E."/>
            <person name="Michael T."/>
            <person name="Cuomo C.A."/>
            <person name="Sil A."/>
            <person name="Beyhan S."/>
        </authorList>
    </citation>
    <scope>NUCLEOTIDE SEQUENCE</scope>
    <source>
        <strain evidence="10">H88</strain>
    </source>
</reference>
<comment type="catalytic activity">
    <reaction evidence="8">
        <text>L-seryl-[protein] + ATP = O-phospho-L-seryl-[protein] + ADP + H(+)</text>
        <dbReference type="Rhea" id="RHEA:17989"/>
        <dbReference type="Rhea" id="RHEA-COMP:9863"/>
        <dbReference type="Rhea" id="RHEA-COMP:11604"/>
        <dbReference type="ChEBI" id="CHEBI:15378"/>
        <dbReference type="ChEBI" id="CHEBI:29999"/>
        <dbReference type="ChEBI" id="CHEBI:30616"/>
        <dbReference type="ChEBI" id="CHEBI:83421"/>
        <dbReference type="ChEBI" id="CHEBI:456216"/>
        <dbReference type="EC" id="2.7.11.1"/>
    </reaction>
</comment>
<evidence type="ECO:0000256" key="2">
    <source>
        <dbReference type="ARBA" id="ARBA00022527"/>
    </source>
</evidence>
<proteinExistence type="predicted"/>
<dbReference type="SMART" id="SM00220">
    <property type="entry name" value="S_TKc"/>
    <property type="match status" value="1"/>
</dbReference>
<keyword evidence="2" id="KW-0723">Serine/threonine-protein kinase</keyword>
<dbReference type="EMBL" id="CP069103">
    <property type="protein sequence ID" value="QSS52371.1"/>
    <property type="molecule type" value="Genomic_DNA"/>
</dbReference>
<dbReference type="Gene3D" id="1.10.510.10">
    <property type="entry name" value="Transferase(Phosphotransferase) domain 1"/>
    <property type="match status" value="1"/>
</dbReference>
<name>A0A8A1LEU2_AJEC8</name>
<evidence type="ECO:0000256" key="7">
    <source>
        <dbReference type="ARBA" id="ARBA00047899"/>
    </source>
</evidence>
<protein>
    <recommendedName>
        <fullName evidence="1">non-specific serine/threonine protein kinase</fullName>
        <ecNumber evidence="1">2.7.11.1</ecNumber>
    </recommendedName>
</protein>
<evidence type="ECO:0000256" key="4">
    <source>
        <dbReference type="ARBA" id="ARBA00022741"/>
    </source>
</evidence>
<evidence type="ECO:0000313" key="11">
    <source>
        <dbReference type="Proteomes" id="UP000663419"/>
    </source>
</evidence>
<dbReference type="InterPro" id="IPR011009">
    <property type="entry name" value="Kinase-like_dom_sf"/>
</dbReference>
<dbReference type="InterPro" id="IPR050236">
    <property type="entry name" value="Ser_Thr_kinase_AGC"/>
</dbReference>
<organism evidence="10 11">
    <name type="scientific">Ajellomyces capsulatus (strain H88)</name>
    <name type="common">Darling's disease fungus</name>
    <name type="synonym">Histoplasma capsulatum</name>
    <dbReference type="NCBI Taxonomy" id="544711"/>
    <lineage>
        <taxon>Eukaryota</taxon>
        <taxon>Fungi</taxon>
        <taxon>Dikarya</taxon>
        <taxon>Ascomycota</taxon>
        <taxon>Pezizomycotina</taxon>
        <taxon>Eurotiomycetes</taxon>
        <taxon>Eurotiomycetidae</taxon>
        <taxon>Onygenales</taxon>
        <taxon>Ajellomycetaceae</taxon>
        <taxon>Histoplasma</taxon>
    </lineage>
</organism>
<dbReference type="GO" id="GO:0004674">
    <property type="term" value="F:protein serine/threonine kinase activity"/>
    <property type="evidence" value="ECO:0007669"/>
    <property type="project" value="UniProtKB-KW"/>
</dbReference>
<dbReference type="GO" id="GO:0035556">
    <property type="term" value="P:intracellular signal transduction"/>
    <property type="evidence" value="ECO:0007669"/>
    <property type="project" value="TreeGrafter"/>
</dbReference>
<dbReference type="Proteomes" id="UP000663419">
    <property type="component" value="Chromosome 2"/>
</dbReference>